<dbReference type="InterPro" id="IPR000182">
    <property type="entry name" value="GNAT_dom"/>
</dbReference>
<protein>
    <submittedName>
        <fullName evidence="2">GNAT family N-acetyltransferase</fullName>
        <ecNumber evidence="2">2.3.1.-</ecNumber>
    </submittedName>
</protein>
<evidence type="ECO:0000313" key="2">
    <source>
        <dbReference type="EMBL" id="MFB9260172.1"/>
    </source>
</evidence>
<feature type="domain" description="N-acetyltransferase" evidence="1">
    <location>
        <begin position="144"/>
        <end position="284"/>
    </location>
</feature>
<dbReference type="InterPro" id="IPR016181">
    <property type="entry name" value="Acyl_CoA_acyltransferase"/>
</dbReference>
<comment type="caution">
    <text evidence="2">The sequence shown here is derived from an EMBL/GenBank/DDBJ whole genome shotgun (WGS) entry which is preliminary data.</text>
</comment>
<organism evidence="2 3">
    <name type="scientific">Dietzia aerolata</name>
    <dbReference type="NCBI Taxonomy" id="595984"/>
    <lineage>
        <taxon>Bacteria</taxon>
        <taxon>Bacillati</taxon>
        <taxon>Actinomycetota</taxon>
        <taxon>Actinomycetes</taxon>
        <taxon>Mycobacteriales</taxon>
        <taxon>Dietziaceae</taxon>
        <taxon>Dietzia</taxon>
    </lineage>
</organism>
<dbReference type="RefSeq" id="WP_182630971.1">
    <property type="nucleotide sequence ID" value="NZ_JAALDM010000022.1"/>
</dbReference>
<dbReference type="Gene3D" id="3.40.630.30">
    <property type="match status" value="1"/>
</dbReference>
<keyword evidence="2" id="KW-0012">Acyltransferase</keyword>
<dbReference type="Pfam" id="PF13312">
    <property type="entry name" value="DUF4081"/>
    <property type="match status" value="1"/>
</dbReference>
<gene>
    <name evidence="2" type="ORF">ACFFVD_10185</name>
</gene>
<dbReference type="PROSITE" id="PS51186">
    <property type="entry name" value="GNAT"/>
    <property type="match status" value="1"/>
</dbReference>
<dbReference type="InterPro" id="IPR013653">
    <property type="entry name" value="GCN5-like_dom"/>
</dbReference>
<dbReference type="EC" id="2.3.1.-" evidence="2"/>
<evidence type="ECO:0000313" key="3">
    <source>
        <dbReference type="Proteomes" id="UP001589700"/>
    </source>
</evidence>
<proteinExistence type="predicted"/>
<accession>A0ABV5JR11</accession>
<dbReference type="InterPro" id="IPR025289">
    <property type="entry name" value="DUF4081"/>
</dbReference>
<dbReference type="Proteomes" id="UP001589700">
    <property type="component" value="Unassembled WGS sequence"/>
</dbReference>
<name>A0ABV5JR11_9ACTN</name>
<sequence length="284" mass="29649">MTDTVAPPSGVSGCREVGPGETATAFRVLEADPLVTAPAAETFVLSGVAGGVDGRFLTRGGPEQSLAFVGSSVLPILGDAADLEALAHAVVESGVGPMSLHGRRDLVAHMWPALERGWGSAREYRASQFLMALRSPVDPTLVLEGTRPATLQEFDSVLAAAAAMYREELHSDPFEVGAGAPFRRRVARSVARGRTWVGIDGGEVFFKADIAAISSRVAQIQGVWVDPSVRGTGLGAGGTAAVCAALQKRGLTPSLVVNGTNEPARRAYKRVGMVDLVDYATVLL</sequence>
<dbReference type="SUPFAM" id="SSF55729">
    <property type="entry name" value="Acyl-CoA N-acyltransferases (Nat)"/>
    <property type="match status" value="1"/>
</dbReference>
<evidence type="ECO:0000259" key="1">
    <source>
        <dbReference type="PROSITE" id="PS51186"/>
    </source>
</evidence>
<reference evidence="2 3" key="1">
    <citation type="submission" date="2024-09" db="EMBL/GenBank/DDBJ databases">
        <authorList>
            <person name="Sun Q."/>
            <person name="Mori K."/>
        </authorList>
    </citation>
    <scope>NUCLEOTIDE SEQUENCE [LARGE SCALE GENOMIC DNA]</scope>
    <source>
        <strain evidence="2 3">CCM 7659</strain>
    </source>
</reference>
<keyword evidence="3" id="KW-1185">Reference proteome</keyword>
<dbReference type="GO" id="GO:0016746">
    <property type="term" value="F:acyltransferase activity"/>
    <property type="evidence" value="ECO:0007669"/>
    <property type="project" value="UniProtKB-KW"/>
</dbReference>
<keyword evidence="2" id="KW-0808">Transferase</keyword>
<dbReference type="Pfam" id="PF08445">
    <property type="entry name" value="FR47"/>
    <property type="match status" value="1"/>
</dbReference>
<dbReference type="EMBL" id="JBHMDY010000004">
    <property type="protein sequence ID" value="MFB9260172.1"/>
    <property type="molecule type" value="Genomic_DNA"/>
</dbReference>